<dbReference type="PANTHER" id="PTHR21366">
    <property type="entry name" value="GLYOXALASE FAMILY PROTEIN"/>
    <property type="match status" value="1"/>
</dbReference>
<reference evidence="2 3" key="1">
    <citation type="submission" date="2023-07" db="EMBL/GenBank/DDBJ databases">
        <title>Sorghum-associated microbial communities from plants grown in Nebraska, USA.</title>
        <authorList>
            <person name="Schachtman D."/>
        </authorList>
    </citation>
    <scope>NUCLEOTIDE SEQUENCE [LARGE SCALE GENOMIC DNA]</scope>
    <source>
        <strain evidence="2 3">CC60</strain>
    </source>
</reference>
<organism evidence="2 3">
    <name type="scientific">Luteibacter jiangsuensis</name>
    <dbReference type="NCBI Taxonomy" id="637577"/>
    <lineage>
        <taxon>Bacteria</taxon>
        <taxon>Pseudomonadati</taxon>
        <taxon>Pseudomonadota</taxon>
        <taxon>Gammaproteobacteria</taxon>
        <taxon>Lysobacterales</taxon>
        <taxon>Rhodanobacteraceae</taxon>
        <taxon>Luteibacter</taxon>
    </lineage>
</organism>
<dbReference type="InterPro" id="IPR029068">
    <property type="entry name" value="Glyas_Bleomycin-R_OHBP_Dase"/>
</dbReference>
<evidence type="ECO:0000313" key="3">
    <source>
        <dbReference type="Proteomes" id="UP001237737"/>
    </source>
</evidence>
<dbReference type="EMBL" id="JAUSSK010000001">
    <property type="protein sequence ID" value="MDQ0008231.1"/>
    <property type="molecule type" value="Genomic_DNA"/>
</dbReference>
<proteinExistence type="predicted"/>
<comment type="caution">
    <text evidence="2">The sequence shown here is derived from an EMBL/GenBank/DDBJ whole genome shotgun (WGS) entry which is preliminary data.</text>
</comment>
<dbReference type="SUPFAM" id="SSF54593">
    <property type="entry name" value="Glyoxalase/Bleomycin resistance protein/Dihydroxybiphenyl dioxygenase"/>
    <property type="match status" value="1"/>
</dbReference>
<accession>A0ABT9STC7</accession>
<evidence type="ECO:0000259" key="1">
    <source>
        <dbReference type="PROSITE" id="PS51819"/>
    </source>
</evidence>
<dbReference type="PROSITE" id="PS51819">
    <property type="entry name" value="VOC"/>
    <property type="match status" value="1"/>
</dbReference>
<dbReference type="NCBIfam" id="NF000496">
    <property type="entry name" value="Fos_GSH"/>
    <property type="match status" value="1"/>
</dbReference>
<dbReference type="InterPro" id="IPR004360">
    <property type="entry name" value="Glyas_Fos-R_dOase_dom"/>
</dbReference>
<dbReference type="InterPro" id="IPR037523">
    <property type="entry name" value="VOC_core"/>
</dbReference>
<dbReference type="PANTHER" id="PTHR21366:SF14">
    <property type="entry name" value="GLYOXALASE DOMAIN-CONTAINING PROTEIN 5"/>
    <property type="match status" value="1"/>
</dbReference>
<sequence>MKLIGLNHLTLATANLPRSVEFYVGLLGFKLAARWEAGAYLTLGDLWLCLSRDEERASQEHPDYTHYAFSVEQDDFEGLATFLRSRNVIEWKINASEGDSFYFLDPDGHRLELHVGNLASRLEQCRRKPYAGMEFFD</sequence>
<dbReference type="Gene3D" id="3.10.180.10">
    <property type="entry name" value="2,3-Dihydroxybiphenyl 1,2-Dioxygenase, domain 1"/>
    <property type="match status" value="1"/>
</dbReference>
<dbReference type="InterPro" id="IPR050383">
    <property type="entry name" value="GlyoxalaseI/FosfomycinResist"/>
</dbReference>
<dbReference type="Pfam" id="PF00903">
    <property type="entry name" value="Glyoxalase"/>
    <property type="match status" value="1"/>
</dbReference>
<gene>
    <name evidence="2" type="ORF">J2T07_000390</name>
</gene>
<evidence type="ECO:0000313" key="2">
    <source>
        <dbReference type="EMBL" id="MDQ0008231.1"/>
    </source>
</evidence>
<feature type="domain" description="VOC" evidence="1">
    <location>
        <begin position="5"/>
        <end position="116"/>
    </location>
</feature>
<name>A0ABT9STC7_9GAMM</name>
<keyword evidence="3" id="KW-1185">Reference proteome</keyword>
<protein>
    <submittedName>
        <fullName evidence="2">Catechol 2,3-dioxygenase-like lactoylglutathione lyase family enzyme</fullName>
    </submittedName>
</protein>
<dbReference type="Proteomes" id="UP001237737">
    <property type="component" value="Unassembled WGS sequence"/>
</dbReference>